<name>A0A6J4J050_9PROT</name>
<sequence>AGQSLAAGARQHGHGRWLHHQAALRHQPAIRRDRAADRLFRRQAERRLVAAAADGQRAGRGVRVLRLLELLRRAERPSARGRWPRDGRGVAAWQADTLRLPEEAGRDRGQHGQQRPGPHRQDPAVLRRGSDHPGERGLAPLPARQRHPAMAAHGRQAVRRGGRHPGWAGLSWRRRGLLARSEARADDGEL</sequence>
<feature type="non-terminal residue" evidence="2">
    <location>
        <position position="1"/>
    </location>
</feature>
<feature type="compositionally biased region" description="Basic and acidic residues" evidence="1">
    <location>
        <begin position="99"/>
        <end position="110"/>
    </location>
</feature>
<dbReference type="AlphaFoldDB" id="A0A6J4J050"/>
<feature type="region of interest" description="Disordered" evidence="1">
    <location>
        <begin position="1"/>
        <end position="30"/>
    </location>
</feature>
<evidence type="ECO:0000256" key="1">
    <source>
        <dbReference type="SAM" id="MobiDB-lite"/>
    </source>
</evidence>
<proteinExistence type="predicted"/>
<accession>A0A6J4J050</accession>
<feature type="region of interest" description="Disordered" evidence="1">
    <location>
        <begin position="97"/>
        <end position="169"/>
    </location>
</feature>
<gene>
    <name evidence="2" type="ORF">AVDCRST_MAG27-2861</name>
</gene>
<reference evidence="2" key="1">
    <citation type="submission" date="2020-02" db="EMBL/GenBank/DDBJ databases">
        <authorList>
            <person name="Meier V. D."/>
        </authorList>
    </citation>
    <scope>NUCLEOTIDE SEQUENCE</scope>
    <source>
        <strain evidence="2">AVDCRST_MAG27</strain>
    </source>
</reference>
<protein>
    <submittedName>
        <fullName evidence="2">Uncharacterized protein</fullName>
    </submittedName>
</protein>
<feature type="compositionally biased region" description="Basic residues" evidence="1">
    <location>
        <begin position="11"/>
        <end position="23"/>
    </location>
</feature>
<organism evidence="2">
    <name type="scientific">uncultured Craurococcus sp</name>
    <dbReference type="NCBI Taxonomy" id="1135998"/>
    <lineage>
        <taxon>Bacteria</taxon>
        <taxon>Pseudomonadati</taxon>
        <taxon>Pseudomonadota</taxon>
        <taxon>Alphaproteobacteria</taxon>
        <taxon>Acetobacterales</taxon>
        <taxon>Acetobacteraceae</taxon>
        <taxon>Craurococcus</taxon>
        <taxon>environmental samples</taxon>
    </lineage>
</organism>
<feature type="non-terminal residue" evidence="2">
    <location>
        <position position="190"/>
    </location>
</feature>
<dbReference type="EMBL" id="CADCTD010000133">
    <property type="protein sequence ID" value="CAA9266745.1"/>
    <property type="molecule type" value="Genomic_DNA"/>
</dbReference>
<evidence type="ECO:0000313" key="2">
    <source>
        <dbReference type="EMBL" id="CAA9266745.1"/>
    </source>
</evidence>